<dbReference type="InterPro" id="IPR008030">
    <property type="entry name" value="NmrA-like"/>
</dbReference>
<organism evidence="1 2">
    <name type="scientific">Punica granatum</name>
    <name type="common">Pomegranate</name>
    <dbReference type="NCBI Taxonomy" id="22663"/>
    <lineage>
        <taxon>Eukaryota</taxon>
        <taxon>Viridiplantae</taxon>
        <taxon>Streptophyta</taxon>
        <taxon>Embryophyta</taxon>
        <taxon>Tracheophyta</taxon>
        <taxon>Spermatophyta</taxon>
        <taxon>Magnoliopsida</taxon>
        <taxon>eudicotyledons</taxon>
        <taxon>Gunneridae</taxon>
        <taxon>Pentapetalae</taxon>
        <taxon>rosids</taxon>
        <taxon>malvids</taxon>
        <taxon>Myrtales</taxon>
        <taxon>Lythraceae</taxon>
        <taxon>Punica</taxon>
    </lineage>
</organism>
<dbReference type="AlphaFoldDB" id="A0A2I0JC08"/>
<dbReference type="InterPro" id="IPR045312">
    <property type="entry name" value="PCBER-like"/>
</dbReference>
<dbReference type="Pfam" id="PF05368">
    <property type="entry name" value="NmrA"/>
    <property type="match status" value="1"/>
</dbReference>
<dbReference type="STRING" id="22663.A0A2I0JC08"/>
<dbReference type="InterPro" id="IPR036291">
    <property type="entry name" value="NAD(P)-bd_dom_sf"/>
</dbReference>
<sequence length="321" mass="35968">MEGGDKWKILFFGGTGYIGKYMVRASVALGHPTTVYARPLSSDSIPPTNLHLRDELEAIGVTIVEGELEEHEKMVSVMREADVVISALPYPLVPAQLKIIQAIKHAGNIKRFLPSDFGVEEDRITALPPFQAFLDKKKCIRRATEAAGIPYTYVSANCFGAYFINYLLHPSEQRNDVLIFGTGDGKVVLNYEEDIARYTIKVACDPRACNRVVIYRLPKNILSQIELTSLWEKKTGRTLERVHIPEEEIVKLSQTLPDPQNIPLSIIHSVFVKGDLMSYELKEDDIEVSRLYPDMDYTSIDQLLDIFLTGNPPPPACAAFA</sequence>
<name>A0A2I0JC08_PUNGR</name>
<dbReference type="CDD" id="cd05259">
    <property type="entry name" value="PCBER_SDR_a"/>
    <property type="match status" value="1"/>
</dbReference>
<dbReference type="EMBL" id="PGOL01001871">
    <property type="protein sequence ID" value="PKI53196.1"/>
    <property type="molecule type" value="Genomic_DNA"/>
</dbReference>
<dbReference type="Gene3D" id="3.40.50.720">
    <property type="entry name" value="NAD(P)-binding Rossmann-like Domain"/>
    <property type="match status" value="1"/>
</dbReference>
<evidence type="ECO:0000313" key="2">
    <source>
        <dbReference type="Proteomes" id="UP000233551"/>
    </source>
</evidence>
<dbReference type="InterPro" id="IPR050608">
    <property type="entry name" value="NmrA-type/Isoflavone_red_sf"/>
</dbReference>
<dbReference type="Gene3D" id="3.90.25.10">
    <property type="entry name" value="UDP-galactose 4-epimerase, domain 1"/>
    <property type="match status" value="1"/>
</dbReference>
<gene>
    <name evidence="1" type="ORF">CRG98_026397</name>
</gene>
<reference evidence="1 2" key="1">
    <citation type="submission" date="2017-11" db="EMBL/GenBank/DDBJ databases">
        <title>De-novo sequencing of pomegranate (Punica granatum L.) genome.</title>
        <authorList>
            <person name="Akparov Z."/>
            <person name="Amiraslanov A."/>
            <person name="Hajiyeva S."/>
            <person name="Abbasov M."/>
            <person name="Kaur K."/>
            <person name="Hamwieh A."/>
            <person name="Solovyev V."/>
            <person name="Salamov A."/>
            <person name="Braich B."/>
            <person name="Kosarev P."/>
            <person name="Mahmoud A."/>
            <person name="Hajiyev E."/>
            <person name="Babayeva S."/>
            <person name="Izzatullayeva V."/>
            <person name="Mammadov A."/>
            <person name="Mammadov A."/>
            <person name="Sharifova S."/>
            <person name="Ojaghi J."/>
            <person name="Eynullazada K."/>
            <person name="Bayramov B."/>
            <person name="Abdulazimova A."/>
            <person name="Shahmuradov I."/>
        </authorList>
    </citation>
    <scope>NUCLEOTIDE SEQUENCE [LARGE SCALE GENOMIC DNA]</scope>
    <source>
        <strain evidence="2">cv. AG2017</strain>
        <tissue evidence="1">Leaf</tissue>
    </source>
</reference>
<comment type="caution">
    <text evidence="1">The sequence shown here is derived from an EMBL/GenBank/DDBJ whole genome shotgun (WGS) entry which is preliminary data.</text>
</comment>
<dbReference type="Proteomes" id="UP000233551">
    <property type="component" value="Unassembled WGS sequence"/>
</dbReference>
<protein>
    <submittedName>
        <fullName evidence="1">Uncharacterized protein</fullName>
    </submittedName>
</protein>
<dbReference type="GO" id="GO:0016491">
    <property type="term" value="F:oxidoreductase activity"/>
    <property type="evidence" value="ECO:0007669"/>
    <property type="project" value="UniProtKB-KW"/>
</dbReference>
<dbReference type="OrthoDB" id="419598at2759"/>
<dbReference type="PANTHER" id="PTHR43349:SF9">
    <property type="entry name" value="PHENYLCOUMARAN BENZYLIC ETHER REDUCTASE-LIKE PROTEIN"/>
    <property type="match status" value="1"/>
</dbReference>
<dbReference type="PANTHER" id="PTHR43349">
    <property type="entry name" value="PINORESINOL REDUCTASE-RELATED"/>
    <property type="match status" value="1"/>
</dbReference>
<dbReference type="SUPFAM" id="SSF51735">
    <property type="entry name" value="NAD(P)-binding Rossmann-fold domains"/>
    <property type="match status" value="1"/>
</dbReference>
<accession>A0A2I0JC08</accession>
<keyword evidence="2" id="KW-1185">Reference proteome</keyword>
<proteinExistence type="predicted"/>
<evidence type="ECO:0000313" key="1">
    <source>
        <dbReference type="EMBL" id="PKI53196.1"/>
    </source>
</evidence>
<dbReference type="GeneID" id="116187316"/>